<proteinExistence type="predicted"/>
<organism evidence="10 11">
    <name type="scientific">Strongylocentrotus purpuratus</name>
    <name type="common">Purple sea urchin</name>
    <dbReference type="NCBI Taxonomy" id="7668"/>
    <lineage>
        <taxon>Eukaryota</taxon>
        <taxon>Metazoa</taxon>
        <taxon>Echinodermata</taxon>
        <taxon>Eleutherozoa</taxon>
        <taxon>Echinozoa</taxon>
        <taxon>Echinoidea</taxon>
        <taxon>Euechinoidea</taxon>
        <taxon>Echinacea</taxon>
        <taxon>Camarodonta</taxon>
        <taxon>Echinidea</taxon>
        <taxon>Strongylocentrotidae</taxon>
        <taxon>Strongylocentrotus</taxon>
    </lineage>
</organism>
<keyword evidence="11" id="KW-1185">Reference proteome</keyword>
<evidence type="ECO:0000256" key="4">
    <source>
        <dbReference type="ARBA" id="ARBA00022989"/>
    </source>
</evidence>
<dbReference type="Pfam" id="PF07766">
    <property type="entry name" value="LETM1_RBD"/>
    <property type="match status" value="1"/>
</dbReference>
<dbReference type="InterPro" id="IPR033122">
    <property type="entry name" value="LETM1-like_RBD"/>
</dbReference>
<dbReference type="CTD" id="25875"/>
<evidence type="ECO:0000256" key="3">
    <source>
        <dbReference type="ARBA" id="ARBA00022792"/>
    </source>
</evidence>
<evidence type="ECO:0000259" key="9">
    <source>
        <dbReference type="PROSITE" id="PS51758"/>
    </source>
</evidence>
<dbReference type="RefSeq" id="XP_030829567.1">
    <property type="nucleotide sequence ID" value="XM_030973707.1"/>
</dbReference>
<feature type="transmembrane region" description="Helical" evidence="8">
    <location>
        <begin position="160"/>
        <end position="183"/>
    </location>
</feature>
<comment type="subcellular location">
    <subcellularLocation>
        <location evidence="1">Mitochondrion inner membrane</location>
        <topology evidence="1">Single-pass membrane protein</topology>
    </subcellularLocation>
</comment>
<keyword evidence="4 8" id="KW-1133">Transmembrane helix</keyword>
<dbReference type="PROSITE" id="PS51758">
    <property type="entry name" value="LETM1_RBD"/>
    <property type="match status" value="1"/>
</dbReference>
<accession>A0A7M7N3J9</accession>
<dbReference type="PANTHER" id="PTHR14009:SF1">
    <property type="entry name" value="MITOCHONDRIAL PROTON_CALCIUM EXCHANGER PROTEIN"/>
    <property type="match status" value="1"/>
</dbReference>
<evidence type="ECO:0000256" key="2">
    <source>
        <dbReference type="ARBA" id="ARBA00022692"/>
    </source>
</evidence>
<dbReference type="InterPro" id="IPR044202">
    <property type="entry name" value="LETM1/MDM38-like"/>
</dbReference>
<reference evidence="11" key="1">
    <citation type="submission" date="2015-02" db="EMBL/GenBank/DDBJ databases">
        <title>Genome sequencing for Strongylocentrotus purpuratus.</title>
        <authorList>
            <person name="Murali S."/>
            <person name="Liu Y."/>
            <person name="Vee V."/>
            <person name="English A."/>
            <person name="Wang M."/>
            <person name="Skinner E."/>
            <person name="Han Y."/>
            <person name="Muzny D.M."/>
            <person name="Worley K.C."/>
            <person name="Gibbs R.A."/>
        </authorList>
    </citation>
    <scope>NUCLEOTIDE SEQUENCE</scope>
</reference>
<evidence type="ECO:0000313" key="11">
    <source>
        <dbReference type="Proteomes" id="UP000007110"/>
    </source>
</evidence>
<reference evidence="10" key="2">
    <citation type="submission" date="2021-01" db="UniProtKB">
        <authorList>
            <consortium name="EnsemblMetazoa"/>
        </authorList>
    </citation>
    <scope>IDENTIFICATION</scope>
</reference>
<feature type="domain" description="Letm1 RBD" evidence="9">
    <location>
        <begin position="208"/>
        <end position="342"/>
    </location>
</feature>
<evidence type="ECO:0000256" key="8">
    <source>
        <dbReference type="SAM" id="Phobius"/>
    </source>
</evidence>
<dbReference type="GO" id="GO:0043022">
    <property type="term" value="F:ribosome binding"/>
    <property type="evidence" value="ECO:0007669"/>
    <property type="project" value="InterPro"/>
</dbReference>
<dbReference type="GO" id="GO:0005743">
    <property type="term" value="C:mitochondrial inner membrane"/>
    <property type="evidence" value="ECO:0007669"/>
    <property type="project" value="UniProtKB-SubCell"/>
</dbReference>
<evidence type="ECO:0000313" key="10">
    <source>
        <dbReference type="EnsemblMetazoa" id="XP_030829567"/>
    </source>
</evidence>
<protein>
    <recommendedName>
        <fullName evidence="9">Letm1 RBD domain-containing protein</fullName>
    </recommendedName>
</protein>
<dbReference type="GeneID" id="584614"/>
<dbReference type="PANTHER" id="PTHR14009">
    <property type="entry name" value="LEUCINE ZIPPER-EF-HAND CONTAINING TRANSMEMBRANE PROTEIN"/>
    <property type="match status" value="1"/>
</dbReference>
<evidence type="ECO:0000256" key="7">
    <source>
        <dbReference type="PROSITE-ProRule" id="PRU01094"/>
    </source>
</evidence>
<evidence type="ECO:0000256" key="5">
    <source>
        <dbReference type="ARBA" id="ARBA00023128"/>
    </source>
</evidence>
<keyword evidence="2 8" id="KW-0812">Transmembrane</keyword>
<dbReference type="EnsemblMetazoa" id="XM_030973707">
    <property type="protein sequence ID" value="XP_030829567"/>
    <property type="gene ID" value="LOC584614"/>
</dbReference>
<dbReference type="AlphaFoldDB" id="A0A7M7N3J9"/>
<keyword evidence="3" id="KW-0999">Mitochondrion inner membrane</keyword>
<keyword evidence="6 8" id="KW-0472">Membrane</keyword>
<sequence length="342" mass="39632">MAAPCRNLSRQLYQVFHVNSRNASLFGSLRQCRRLNYSTYPSKWQFSHSRIKCRPLSTSCRTFSTPTSTNKSDGEKPKGGIITNIALKTHQATIWFLNRVSPKARVFYERFVDGATSFVQDFRFVYSLNKRLKNGEVKLEDVEWKDLYKKMQMKQDVAKVLPVLVIVNIPFVYYVTLPVVLYFQRIFLSDHFITPEDVSNNHQENQKKRRRLYPFILKKLDKRLKKNPTSDLAESLQQRIGEDQLEKQPFSAAELLSFQPLFSQQTSLKSLSSSHLKYLCKLHSQWVFLAASSSLRKRLSTHSTLMVAMDQAILKAGIHSIDEDDLRKVSPSFKFICGHLPK</sequence>
<keyword evidence="5 7" id="KW-0496">Mitochondrion</keyword>
<name>A0A7M7N3J9_STRPU</name>
<evidence type="ECO:0000256" key="1">
    <source>
        <dbReference type="ARBA" id="ARBA00004434"/>
    </source>
</evidence>
<evidence type="ECO:0000256" key="6">
    <source>
        <dbReference type="ARBA" id="ARBA00023136"/>
    </source>
</evidence>
<dbReference type="Proteomes" id="UP000007110">
    <property type="component" value="Unassembled WGS sequence"/>
</dbReference>